<reference evidence="2 3" key="1">
    <citation type="submission" date="2014-04" db="EMBL/GenBank/DDBJ databases">
        <authorList>
            <consortium name="DOE Joint Genome Institute"/>
            <person name="Kuo A."/>
            <person name="Kohler A."/>
            <person name="Costa M.D."/>
            <person name="Nagy L.G."/>
            <person name="Floudas D."/>
            <person name="Copeland A."/>
            <person name="Barry K.W."/>
            <person name="Cichocki N."/>
            <person name="Veneault-Fourrey C."/>
            <person name="LaButti K."/>
            <person name="Lindquist E.A."/>
            <person name="Lipzen A."/>
            <person name="Lundell T."/>
            <person name="Morin E."/>
            <person name="Murat C."/>
            <person name="Sun H."/>
            <person name="Tunlid A."/>
            <person name="Henrissat B."/>
            <person name="Grigoriev I.V."/>
            <person name="Hibbett D.S."/>
            <person name="Martin F."/>
            <person name="Nordberg H.P."/>
            <person name="Cantor M.N."/>
            <person name="Hua S.X."/>
        </authorList>
    </citation>
    <scope>NUCLEOTIDE SEQUENCE [LARGE SCALE GENOMIC DNA]</scope>
    <source>
        <strain evidence="2 3">Marx 270</strain>
    </source>
</reference>
<reference evidence="3" key="2">
    <citation type="submission" date="2015-01" db="EMBL/GenBank/DDBJ databases">
        <title>Evolutionary Origins and Diversification of the Mycorrhizal Mutualists.</title>
        <authorList>
            <consortium name="DOE Joint Genome Institute"/>
            <consortium name="Mycorrhizal Genomics Consortium"/>
            <person name="Kohler A."/>
            <person name="Kuo A."/>
            <person name="Nagy L.G."/>
            <person name="Floudas D."/>
            <person name="Copeland A."/>
            <person name="Barry K.W."/>
            <person name="Cichocki N."/>
            <person name="Veneault-Fourrey C."/>
            <person name="LaButti K."/>
            <person name="Lindquist E.A."/>
            <person name="Lipzen A."/>
            <person name="Lundell T."/>
            <person name="Morin E."/>
            <person name="Murat C."/>
            <person name="Riley R."/>
            <person name="Ohm R."/>
            <person name="Sun H."/>
            <person name="Tunlid A."/>
            <person name="Henrissat B."/>
            <person name="Grigoriev I.V."/>
            <person name="Hibbett D.S."/>
            <person name="Martin F."/>
        </authorList>
    </citation>
    <scope>NUCLEOTIDE SEQUENCE [LARGE SCALE GENOMIC DNA]</scope>
    <source>
        <strain evidence="3">Marx 270</strain>
    </source>
</reference>
<dbReference type="InParanoid" id="A0A0C3PQK7"/>
<evidence type="ECO:0000313" key="2">
    <source>
        <dbReference type="EMBL" id="KIO11291.1"/>
    </source>
</evidence>
<keyword evidence="3" id="KW-1185">Reference proteome</keyword>
<sequence length="416" mass="45420">MPTSLENPFMTPQLTGTTFLSHLSPVIATPLPHPPPPAFLSQTPRPSSHNGRYQPLLPGLSSHVHTKVSRKQQGKGKGKDEEIPYHDTCGGNPTAGPANAPHTPDVRPKPITSRNAALDLLASVALARDDEPRLPIAASDYLDIVRSLDIFHDRDNIDGCTPEQVKHFGLLSEIYRAADVIGRATNKIRTTQLSGNAPLAGVIMVSMLEKSYSDILEAVTGGAYHHLQEQQVREFLAPTTSWLLNWIRPKDGPVIPEVKASADQEVRFDPPLEFIDNTTVFKEVGCHLGMAANGSAWEALLQNAMWSGLNKNYHNAIYSTDALPAVPFIPIPESELRYYLGGRTPVPEGHPFYPHACYQCCYLGHWSCHNGQGSCWTPATAPSPPPPSLSPVASRTWSRRLATPTPSCSHHSSSRV</sequence>
<dbReference type="Proteomes" id="UP000054217">
    <property type="component" value="Unassembled WGS sequence"/>
</dbReference>
<evidence type="ECO:0000313" key="3">
    <source>
        <dbReference type="Proteomes" id="UP000054217"/>
    </source>
</evidence>
<feature type="region of interest" description="Disordered" evidence="1">
    <location>
        <begin position="385"/>
        <end position="416"/>
    </location>
</feature>
<name>A0A0C3PQK7_PISTI</name>
<evidence type="ECO:0000256" key="1">
    <source>
        <dbReference type="SAM" id="MobiDB-lite"/>
    </source>
</evidence>
<gene>
    <name evidence="2" type="ORF">M404DRAFT_20745</name>
</gene>
<dbReference type="AlphaFoldDB" id="A0A0C3PQK7"/>
<protein>
    <submittedName>
        <fullName evidence="2">Uncharacterized protein</fullName>
    </submittedName>
</protein>
<dbReference type="EMBL" id="KN831950">
    <property type="protein sequence ID" value="KIO11291.1"/>
    <property type="molecule type" value="Genomic_DNA"/>
</dbReference>
<feature type="compositionally biased region" description="Low complexity" evidence="1">
    <location>
        <begin position="403"/>
        <end position="416"/>
    </location>
</feature>
<dbReference type="HOGENOM" id="CLU_036516_2_1_1"/>
<accession>A0A0C3PQK7</accession>
<organism evidence="2 3">
    <name type="scientific">Pisolithus tinctorius Marx 270</name>
    <dbReference type="NCBI Taxonomy" id="870435"/>
    <lineage>
        <taxon>Eukaryota</taxon>
        <taxon>Fungi</taxon>
        <taxon>Dikarya</taxon>
        <taxon>Basidiomycota</taxon>
        <taxon>Agaricomycotina</taxon>
        <taxon>Agaricomycetes</taxon>
        <taxon>Agaricomycetidae</taxon>
        <taxon>Boletales</taxon>
        <taxon>Sclerodermatineae</taxon>
        <taxon>Pisolithaceae</taxon>
        <taxon>Pisolithus</taxon>
    </lineage>
</organism>
<proteinExistence type="predicted"/>
<dbReference type="STRING" id="870435.A0A0C3PQK7"/>